<evidence type="ECO:0000313" key="2">
    <source>
        <dbReference type="EMBL" id="KIM24591.1"/>
    </source>
</evidence>
<organism evidence="2 3">
    <name type="scientific">Serendipita vermifera MAFF 305830</name>
    <dbReference type="NCBI Taxonomy" id="933852"/>
    <lineage>
        <taxon>Eukaryota</taxon>
        <taxon>Fungi</taxon>
        <taxon>Dikarya</taxon>
        <taxon>Basidiomycota</taxon>
        <taxon>Agaricomycotina</taxon>
        <taxon>Agaricomycetes</taxon>
        <taxon>Sebacinales</taxon>
        <taxon>Serendipitaceae</taxon>
        <taxon>Serendipita</taxon>
    </lineage>
</organism>
<evidence type="ECO:0000313" key="3">
    <source>
        <dbReference type="Proteomes" id="UP000054097"/>
    </source>
</evidence>
<proteinExistence type="predicted"/>
<keyword evidence="3" id="KW-1185">Reference proteome</keyword>
<evidence type="ECO:0000256" key="1">
    <source>
        <dbReference type="SAM" id="MobiDB-lite"/>
    </source>
</evidence>
<dbReference type="Proteomes" id="UP000054097">
    <property type="component" value="Unassembled WGS sequence"/>
</dbReference>
<accession>A0A0C3AZG1</accession>
<protein>
    <submittedName>
        <fullName evidence="2">Uncharacterized protein</fullName>
    </submittedName>
</protein>
<sequence>MSQCDSYATYLSMMRLTTNLRLVCRSWNLTIRQFQSLKLVVLDLFGLEAAPRPKHVLYLPSAEVLPCAERLETGFTDCAYWGHLHTKCKFGSFCRYNLKLATFGFKMSNINGILTGRLRPPTSIYQPGDRVSNVQVLVIRELFLKESLRSLLNFTTSIKALELSTPRVEPLLNTIHHYVFRRITHLKLDVFQKDIHSMKRQAWFPHVRYLHLTISDTYANAEPFHDITISNWGSFPRLLFLHLCCTIPGELVGDIYGFIEHCGSKLSDLVLQVNVKNPVRHSADPLGIVPHLYICAPKLLRFGSSIGTFLQSPLPPPSTFLPINIILTPIASSLEVAGMRVDYFITSFVKVCRRWHTREVRFLQSWRDLKLSITGMVVFRASGMDMRAIGMPWIDESRNPYACSRFYDAIMECGIIIRDCDGISITETSGRELLTARRQSEMQKPIDETTKLDPPGIYHMTTSTQRSYHKARPRANSRFYETLASFGDNATRGGSTSDPRKQEGLLETTGSGLGIGDHLVFSDHGVRCWPTPLKVPLNRLRRIEFQSITMCLCEEICPMGIHWTKAACPEYSRDSPIENIRVYSSLPHLRVLIFGVEGFDSVLYFDIMSKATSLKALLIQGSELLRYSNLKDPIFPAPIHLTHLALTAMTPDLLYQLAYKTCLPHMRLLDVEFKRSRIRWVDTPEDRQIEQLTPTKKFPDLRSLILSGFVEESSRRVLEQLVNRFSSSVTEFSDVDLRYGMHDSPLNLHIRDSFPQIRIYGVSFAKAIAFAEQQTFGALKKEHIPSSQEHLAILLKNFELRSQYIGSIISDAELFLQLCRSMACTRIFLENSWDEYTTEREDIRKQKDTHAKVTERLMGLFLTGLVRRGIAIYDRESVPFVVNVTVYRKVLNSQHKTDIYPHEEAENDTKFRRDGFIKTLISSLLLDYVTCYAIHQSSYGHKMSYRSSKEICRFVKVVRSKKLGYLRARRQTRINLVLASSHTLIMNKPVTSTVPVEIWREVFIYALDTKNLPQGSSEGQFEMLRNSRLFWRECYSGKKYLRSERIRTSLRLVCKTWNVELEPMGAGSIIGDHLMLSRNEIHHYPNPPTVPLNKLRRIEFQNAELCMCEERCPIGVHWAYTLRHGHSRHNDFEVYESLPHLRVLIFDTGYFNRLGFFDILRKAILLGALLIKGEFSDADLRYQWSELLSINHKALSTVIKKSFVSLVPEMDIPNSQEPLAILLKNFKLRGQLLSPVISEAKLFLQFCHTIGCRKVFFENSWKEYEEEWRDMSFRDRHTKVTEIRGGVFISGLVRRGIGIYDRNAVPFKVEAEMYREVLKDEPGVETRETFERWLSGTD</sequence>
<feature type="region of interest" description="Disordered" evidence="1">
    <location>
        <begin position="486"/>
        <end position="507"/>
    </location>
</feature>
<feature type="compositionally biased region" description="Basic and acidic residues" evidence="1">
    <location>
        <begin position="438"/>
        <end position="451"/>
    </location>
</feature>
<gene>
    <name evidence="2" type="ORF">M408DRAFT_317359</name>
</gene>
<reference evidence="3" key="2">
    <citation type="submission" date="2015-01" db="EMBL/GenBank/DDBJ databases">
        <title>Evolutionary Origins and Diversification of the Mycorrhizal Mutualists.</title>
        <authorList>
            <consortium name="DOE Joint Genome Institute"/>
            <consortium name="Mycorrhizal Genomics Consortium"/>
            <person name="Kohler A."/>
            <person name="Kuo A."/>
            <person name="Nagy L.G."/>
            <person name="Floudas D."/>
            <person name="Copeland A."/>
            <person name="Barry K.W."/>
            <person name="Cichocki N."/>
            <person name="Veneault-Fourrey C."/>
            <person name="LaButti K."/>
            <person name="Lindquist E.A."/>
            <person name="Lipzen A."/>
            <person name="Lundell T."/>
            <person name="Morin E."/>
            <person name="Murat C."/>
            <person name="Riley R."/>
            <person name="Ohm R."/>
            <person name="Sun H."/>
            <person name="Tunlid A."/>
            <person name="Henrissat B."/>
            <person name="Grigoriev I.V."/>
            <person name="Hibbett D.S."/>
            <person name="Martin F."/>
        </authorList>
    </citation>
    <scope>NUCLEOTIDE SEQUENCE [LARGE SCALE GENOMIC DNA]</scope>
    <source>
        <strain evidence="3">MAFF 305830</strain>
    </source>
</reference>
<name>A0A0C3AZG1_SERVB</name>
<reference evidence="2 3" key="1">
    <citation type="submission" date="2014-04" db="EMBL/GenBank/DDBJ databases">
        <authorList>
            <consortium name="DOE Joint Genome Institute"/>
            <person name="Kuo A."/>
            <person name="Zuccaro A."/>
            <person name="Kohler A."/>
            <person name="Nagy L.G."/>
            <person name="Floudas D."/>
            <person name="Copeland A."/>
            <person name="Barry K.W."/>
            <person name="Cichocki N."/>
            <person name="Veneault-Fourrey C."/>
            <person name="LaButti K."/>
            <person name="Lindquist E.A."/>
            <person name="Lipzen A."/>
            <person name="Lundell T."/>
            <person name="Morin E."/>
            <person name="Murat C."/>
            <person name="Sun H."/>
            <person name="Tunlid A."/>
            <person name="Henrissat B."/>
            <person name="Grigoriev I.V."/>
            <person name="Hibbett D.S."/>
            <person name="Martin F."/>
            <person name="Nordberg H.P."/>
            <person name="Cantor M.N."/>
            <person name="Hua S.X."/>
        </authorList>
    </citation>
    <scope>NUCLEOTIDE SEQUENCE [LARGE SCALE GENOMIC DNA]</scope>
    <source>
        <strain evidence="2 3">MAFF 305830</strain>
    </source>
</reference>
<feature type="region of interest" description="Disordered" evidence="1">
    <location>
        <begin position="438"/>
        <end position="465"/>
    </location>
</feature>
<dbReference type="EMBL" id="KN824322">
    <property type="protein sequence ID" value="KIM24591.1"/>
    <property type="molecule type" value="Genomic_DNA"/>
</dbReference>
<dbReference type="HOGENOM" id="CLU_258566_0_0_1"/>